<evidence type="ECO:0000313" key="2">
    <source>
        <dbReference type="EMBL" id="VEL36961.1"/>
    </source>
</evidence>
<feature type="region of interest" description="Disordered" evidence="1">
    <location>
        <begin position="49"/>
        <end position="88"/>
    </location>
</feature>
<feature type="compositionally biased region" description="Low complexity" evidence="1">
    <location>
        <begin position="272"/>
        <end position="282"/>
    </location>
</feature>
<reference evidence="2" key="1">
    <citation type="submission" date="2018-11" db="EMBL/GenBank/DDBJ databases">
        <authorList>
            <consortium name="Pathogen Informatics"/>
        </authorList>
    </citation>
    <scope>NUCLEOTIDE SEQUENCE</scope>
</reference>
<feature type="compositionally biased region" description="Polar residues" evidence="1">
    <location>
        <begin position="253"/>
        <end position="271"/>
    </location>
</feature>
<keyword evidence="3" id="KW-1185">Reference proteome</keyword>
<dbReference type="AlphaFoldDB" id="A0A3S5CU17"/>
<accession>A0A3S5CU17</accession>
<organism evidence="2 3">
    <name type="scientific">Protopolystoma xenopodis</name>
    <dbReference type="NCBI Taxonomy" id="117903"/>
    <lineage>
        <taxon>Eukaryota</taxon>
        <taxon>Metazoa</taxon>
        <taxon>Spiralia</taxon>
        <taxon>Lophotrochozoa</taxon>
        <taxon>Platyhelminthes</taxon>
        <taxon>Monogenea</taxon>
        <taxon>Polyopisthocotylea</taxon>
        <taxon>Polystomatidea</taxon>
        <taxon>Polystomatidae</taxon>
        <taxon>Protopolystoma</taxon>
    </lineage>
</organism>
<feature type="compositionally biased region" description="Low complexity" evidence="1">
    <location>
        <begin position="49"/>
        <end position="59"/>
    </location>
</feature>
<feature type="compositionally biased region" description="Basic and acidic residues" evidence="1">
    <location>
        <begin position="77"/>
        <end position="88"/>
    </location>
</feature>
<evidence type="ECO:0000256" key="1">
    <source>
        <dbReference type="SAM" id="MobiDB-lite"/>
    </source>
</evidence>
<comment type="caution">
    <text evidence="2">The sequence shown here is derived from an EMBL/GenBank/DDBJ whole genome shotgun (WGS) entry which is preliminary data.</text>
</comment>
<gene>
    <name evidence="2" type="ORF">PXEA_LOCUS30401</name>
</gene>
<feature type="compositionally biased region" description="Low complexity" evidence="1">
    <location>
        <begin position="193"/>
        <end position="210"/>
    </location>
</feature>
<dbReference type="EMBL" id="CAAALY010253635">
    <property type="protein sequence ID" value="VEL36961.1"/>
    <property type="molecule type" value="Genomic_DNA"/>
</dbReference>
<dbReference type="Proteomes" id="UP000784294">
    <property type="component" value="Unassembled WGS sequence"/>
</dbReference>
<protein>
    <submittedName>
        <fullName evidence="2">Uncharacterized protein</fullName>
    </submittedName>
</protein>
<feature type="region of interest" description="Disordered" evidence="1">
    <location>
        <begin position="192"/>
        <end position="216"/>
    </location>
</feature>
<proteinExistence type="predicted"/>
<evidence type="ECO:0000313" key="3">
    <source>
        <dbReference type="Proteomes" id="UP000784294"/>
    </source>
</evidence>
<feature type="region of interest" description="Disordered" evidence="1">
    <location>
        <begin position="238"/>
        <end position="286"/>
    </location>
</feature>
<feature type="compositionally biased region" description="Low complexity" evidence="1">
    <location>
        <begin position="238"/>
        <end position="252"/>
    </location>
</feature>
<name>A0A3S5CU17_9PLAT</name>
<sequence>MGGLALSMDNTQGSSEACGGTFKWNFDTIRHGSSNISLTNAHSSVVGASVKSSNSSSTSRGPLISNISSDNACAPHESTDGDTTDRESCSSSIELTTGIIAAPKSPPKPASPELPLRATSHSSQILFLSVNLESSSFPCRNSPISLILPFALVTTHFIALAFHLTASLQSSSALSDHELIVAVTQPSAISFASTSTPHQTSSSHQQSSPSVKALRRPTSMTAIQMAASPAVIVSSFSSSSTGTSGTPGNSGSPLLQSKMHSINGPQDVNSYQQLPQSQQQQQKCESSIHGRILENYIF</sequence>